<dbReference type="GO" id="GO:0006094">
    <property type="term" value="P:gluconeogenesis"/>
    <property type="evidence" value="ECO:0007669"/>
    <property type="project" value="UniProtKB-UniPathway"/>
</dbReference>
<dbReference type="PANTHER" id="PTHR30031">
    <property type="entry name" value="PHOSPHOENOLPYRUVATE CARBOXYKINASE ATP"/>
    <property type="match status" value="1"/>
</dbReference>
<dbReference type="SUPFAM" id="SSF68923">
    <property type="entry name" value="PEP carboxykinase N-terminal domain"/>
    <property type="match status" value="1"/>
</dbReference>
<dbReference type="SUPFAM" id="SSF53795">
    <property type="entry name" value="PEP carboxykinase-like"/>
    <property type="match status" value="1"/>
</dbReference>
<dbReference type="NCBIfam" id="NF006821">
    <property type="entry name" value="PRK09344.1-3"/>
    <property type="match status" value="1"/>
</dbReference>
<name>A0A286R9V2_9BACT</name>
<dbReference type="Gene3D" id="3.90.228.20">
    <property type="match status" value="1"/>
</dbReference>
<evidence type="ECO:0000256" key="6">
    <source>
        <dbReference type="ARBA" id="ARBA00022793"/>
    </source>
</evidence>
<dbReference type="AlphaFoldDB" id="A0A286R9V2"/>
<comment type="catalytic activity">
    <reaction evidence="9">
        <text>oxaloacetate + ATP = phosphoenolpyruvate + ADP + CO2</text>
        <dbReference type="Rhea" id="RHEA:18617"/>
        <dbReference type="ChEBI" id="CHEBI:16452"/>
        <dbReference type="ChEBI" id="CHEBI:16526"/>
        <dbReference type="ChEBI" id="CHEBI:30616"/>
        <dbReference type="ChEBI" id="CHEBI:58702"/>
        <dbReference type="ChEBI" id="CHEBI:456216"/>
        <dbReference type="EC" id="4.1.1.49"/>
    </reaction>
</comment>
<dbReference type="Gene3D" id="2.170.8.10">
    <property type="entry name" value="Phosphoenolpyruvate Carboxykinase, domain 2"/>
    <property type="match status" value="1"/>
</dbReference>
<reference evidence="10 11" key="1">
    <citation type="journal article" name="Front. Microbiol.">
        <title>Sugar Metabolism of the First Thermophilic Planctomycete Thermogutta terrifontis: Comparative Genomic and Transcriptomic Approaches.</title>
        <authorList>
            <person name="Elcheninov A.G."/>
            <person name="Menzel P."/>
            <person name="Gudbergsdottir S.R."/>
            <person name="Slesarev A.I."/>
            <person name="Kadnikov V.V."/>
            <person name="Krogh A."/>
            <person name="Bonch-Osmolovskaya E.A."/>
            <person name="Peng X."/>
            <person name="Kublanov I.V."/>
        </authorList>
    </citation>
    <scope>NUCLEOTIDE SEQUENCE [LARGE SCALE GENOMIC DNA]</scope>
    <source>
        <strain evidence="10 11">R1</strain>
    </source>
</reference>
<keyword evidence="10" id="KW-0670">Pyruvate</keyword>
<organism evidence="10 11">
    <name type="scientific">Thermogutta terrifontis</name>
    <dbReference type="NCBI Taxonomy" id="1331910"/>
    <lineage>
        <taxon>Bacteria</taxon>
        <taxon>Pseudomonadati</taxon>
        <taxon>Planctomycetota</taxon>
        <taxon>Planctomycetia</taxon>
        <taxon>Pirellulales</taxon>
        <taxon>Thermoguttaceae</taxon>
        <taxon>Thermogutta</taxon>
    </lineage>
</organism>
<evidence type="ECO:0000256" key="2">
    <source>
        <dbReference type="ARBA" id="ARBA00006052"/>
    </source>
</evidence>
<dbReference type="EC" id="4.1.1.49" evidence="3"/>
<proteinExistence type="inferred from homology"/>
<dbReference type="GO" id="GO:0005829">
    <property type="term" value="C:cytosol"/>
    <property type="evidence" value="ECO:0007669"/>
    <property type="project" value="TreeGrafter"/>
</dbReference>
<evidence type="ECO:0000256" key="4">
    <source>
        <dbReference type="ARBA" id="ARBA00022432"/>
    </source>
</evidence>
<dbReference type="InterPro" id="IPR001272">
    <property type="entry name" value="PEP_carboxykinase_ATP"/>
</dbReference>
<keyword evidence="6" id="KW-0210">Decarboxylase</keyword>
<dbReference type="Gene3D" id="3.40.449.10">
    <property type="entry name" value="Phosphoenolpyruvate Carboxykinase, domain 1"/>
    <property type="match status" value="1"/>
</dbReference>
<keyword evidence="11" id="KW-1185">Reference proteome</keyword>
<keyword evidence="10" id="KW-0808">Transferase</keyword>
<dbReference type="GO" id="GO:0004612">
    <property type="term" value="F:phosphoenolpyruvate carboxykinase (ATP) activity"/>
    <property type="evidence" value="ECO:0007669"/>
    <property type="project" value="UniProtKB-EC"/>
</dbReference>
<dbReference type="GO" id="GO:0005524">
    <property type="term" value="F:ATP binding"/>
    <property type="evidence" value="ECO:0007669"/>
    <property type="project" value="UniProtKB-KW"/>
</dbReference>
<evidence type="ECO:0000256" key="5">
    <source>
        <dbReference type="ARBA" id="ARBA00022741"/>
    </source>
</evidence>
<dbReference type="InterPro" id="IPR013035">
    <property type="entry name" value="PEP_carboxykinase_C"/>
</dbReference>
<keyword evidence="8 10" id="KW-0456">Lyase</keyword>
<keyword evidence="7" id="KW-0067">ATP-binding</keyword>
<dbReference type="OrthoDB" id="9806325at2"/>
<evidence type="ECO:0000256" key="3">
    <source>
        <dbReference type="ARBA" id="ARBA00012363"/>
    </source>
</evidence>
<comment type="pathway">
    <text evidence="1">Carbohydrate biosynthesis; gluconeogenesis.</text>
</comment>
<dbReference type="RefSeq" id="WP_095413582.1">
    <property type="nucleotide sequence ID" value="NZ_CP018477.1"/>
</dbReference>
<evidence type="ECO:0000256" key="7">
    <source>
        <dbReference type="ARBA" id="ARBA00022840"/>
    </source>
</evidence>
<sequence length="525" mass="59721">MFEEFLQAARTIFEQAQQEGRLIRNPDTARLRAMALEEPEVRETRYGSLEVDSEPTSRAAMFTKNNIDTKFGKEEYDLLEAAKRRLAQQELVSIDVQVGDGTEGITARLIVPRRYAHVAYAGLKLFKPTSTDNPTYQVIMFMDEAFEANKRKKLPEKDITIRLAHSPDGRMVKIVRNSNYFGEWKKGVFAGEDWRVKQKGNAIFLHVGCRRDTLETPHGGYRTVCSLFAALSANGKTSTTCKVLARKGRERSWLIQDDGGALYRDGSFRGFEPGGIFIKTDGLNPGDQLEAYYACLKRETFLENVWIEPDGTIDFFNMERTSNGRAVVERRDFMHAAQTINAERVDNLFLITRGSTIPAVAKLTQEEAAAFMVLGQSMESSAGDPTQAGKIKNVFFYDPFVAGDRAEHANLFYDILKENPHIQCYLLNTGYVGEGESMRDIRLQDTMGILDSILRGGLDEWVYSPRTKLHVPTAVRLVDSILFHPEKLFPHDVFEEKQTALEKHRAEFMDRFPGLRPEIRRVFQR</sequence>
<gene>
    <name evidence="10" type="ORF">THTE_0137</name>
</gene>
<keyword evidence="5" id="KW-0547">Nucleotide-binding</keyword>
<accession>A0A286R9V2</accession>
<dbReference type="EMBL" id="CP018477">
    <property type="protein sequence ID" value="ASV72739.1"/>
    <property type="molecule type" value="Genomic_DNA"/>
</dbReference>
<keyword evidence="4" id="KW-0312">Gluconeogenesis</keyword>
<evidence type="ECO:0000256" key="9">
    <source>
        <dbReference type="ARBA" id="ARBA00047371"/>
    </source>
</evidence>
<dbReference type="UniPathway" id="UPA00138"/>
<dbReference type="KEGG" id="ttf:THTE_0137"/>
<evidence type="ECO:0000256" key="8">
    <source>
        <dbReference type="ARBA" id="ARBA00023239"/>
    </source>
</evidence>
<dbReference type="Proteomes" id="UP000215086">
    <property type="component" value="Chromosome"/>
</dbReference>
<evidence type="ECO:0000313" key="10">
    <source>
        <dbReference type="EMBL" id="ASV72739.1"/>
    </source>
</evidence>
<dbReference type="Pfam" id="PF01293">
    <property type="entry name" value="PEPCK_ATP"/>
    <property type="match status" value="1"/>
</dbReference>
<evidence type="ECO:0000256" key="1">
    <source>
        <dbReference type="ARBA" id="ARBA00004742"/>
    </source>
</evidence>
<dbReference type="GO" id="GO:0016301">
    <property type="term" value="F:kinase activity"/>
    <property type="evidence" value="ECO:0007669"/>
    <property type="project" value="UniProtKB-KW"/>
</dbReference>
<dbReference type="InterPro" id="IPR008210">
    <property type="entry name" value="PEP_carboxykinase_N"/>
</dbReference>
<evidence type="ECO:0000313" key="11">
    <source>
        <dbReference type="Proteomes" id="UP000215086"/>
    </source>
</evidence>
<comment type="similarity">
    <text evidence="2">Belongs to the phosphoenolpyruvate carboxykinase (ATP) family.</text>
</comment>
<dbReference type="PANTHER" id="PTHR30031:SF0">
    <property type="entry name" value="PHOSPHOENOLPYRUVATE CARBOXYKINASE (ATP)"/>
    <property type="match status" value="1"/>
</dbReference>
<keyword evidence="10" id="KW-0418">Kinase</keyword>
<protein>
    <recommendedName>
        <fullName evidence="3">phosphoenolpyruvate carboxykinase (ATP)</fullName>
        <ecNumber evidence="3">4.1.1.49</ecNumber>
    </recommendedName>
</protein>